<proteinExistence type="predicted"/>
<comment type="caution">
    <text evidence="1">The sequence shown here is derived from an EMBL/GenBank/DDBJ whole genome shotgun (WGS) entry which is preliminary data.</text>
</comment>
<protein>
    <submittedName>
        <fullName evidence="1">Uncharacterized protein</fullName>
    </submittedName>
</protein>
<dbReference type="AlphaFoldDB" id="A0A8S2ZS94"/>
<dbReference type="Proteomes" id="UP000681722">
    <property type="component" value="Unassembled WGS sequence"/>
</dbReference>
<dbReference type="EMBL" id="CAJOBC010147630">
    <property type="protein sequence ID" value="CAF4665028.1"/>
    <property type="molecule type" value="Genomic_DNA"/>
</dbReference>
<feature type="non-terminal residue" evidence="1">
    <location>
        <position position="1"/>
    </location>
</feature>
<organism evidence="1 2">
    <name type="scientific">Didymodactylos carnosus</name>
    <dbReference type="NCBI Taxonomy" id="1234261"/>
    <lineage>
        <taxon>Eukaryota</taxon>
        <taxon>Metazoa</taxon>
        <taxon>Spiralia</taxon>
        <taxon>Gnathifera</taxon>
        <taxon>Rotifera</taxon>
        <taxon>Eurotatoria</taxon>
        <taxon>Bdelloidea</taxon>
        <taxon>Philodinida</taxon>
        <taxon>Philodinidae</taxon>
        <taxon>Didymodactylos</taxon>
    </lineage>
</organism>
<accession>A0A8S2ZS94</accession>
<reference evidence="1" key="1">
    <citation type="submission" date="2021-02" db="EMBL/GenBank/DDBJ databases">
        <authorList>
            <person name="Nowell W R."/>
        </authorList>
    </citation>
    <scope>NUCLEOTIDE SEQUENCE</scope>
</reference>
<feature type="non-terminal residue" evidence="1">
    <location>
        <position position="37"/>
    </location>
</feature>
<name>A0A8S2ZS94_9BILA</name>
<sequence>DLWSAYYDAANPIEHEPDLICMEEDNDRVMNESDPFP</sequence>
<evidence type="ECO:0000313" key="1">
    <source>
        <dbReference type="EMBL" id="CAF4665028.1"/>
    </source>
</evidence>
<evidence type="ECO:0000313" key="2">
    <source>
        <dbReference type="Proteomes" id="UP000681722"/>
    </source>
</evidence>
<gene>
    <name evidence="1" type="ORF">SRO942_LOCUS50734</name>
</gene>